<name>A0A5B2XLS3_9PSEU</name>
<dbReference type="EMBL" id="VUOB01000014">
    <property type="protein sequence ID" value="KAA2263841.1"/>
    <property type="molecule type" value="Genomic_DNA"/>
</dbReference>
<comment type="caution">
    <text evidence="2">The sequence shown here is derived from an EMBL/GenBank/DDBJ whole genome shotgun (WGS) entry which is preliminary data.</text>
</comment>
<dbReference type="OrthoDB" id="6045594at2"/>
<dbReference type="Proteomes" id="UP000323454">
    <property type="component" value="Unassembled WGS sequence"/>
</dbReference>
<evidence type="ECO:0000313" key="2">
    <source>
        <dbReference type="EMBL" id="KAA2263841.1"/>
    </source>
</evidence>
<reference evidence="2 3" key="1">
    <citation type="submission" date="2019-09" db="EMBL/GenBank/DDBJ databases">
        <title>Goodfellowia gen. nov., a new genus of the Pseudonocardineae related to Actinoalloteichus, containing Goodfellowia coeruleoviolacea gen. nov., comb. nov. gen. nov., comb. nov.</title>
        <authorList>
            <person name="Labeda D."/>
        </authorList>
    </citation>
    <scope>NUCLEOTIDE SEQUENCE [LARGE SCALE GENOMIC DNA]</scope>
    <source>
        <strain evidence="2 3">AN110305</strain>
    </source>
</reference>
<sequence length="165" mass="18601">MFTPDPIPRPAGPPASSTPLRDYLNHARLGVDQGYAVLPRSLVEGMPLPWQQQLTHLLAEFHQVYAHLNWPVYRVVPSRHERLVDLDEDQLAEVGCLVEIDTDGELVYRERNGQRIENPEDKTVLVSCLDPIPKEHENANQSTPPRGFPVQNLGDGYSPAPAPRW</sequence>
<evidence type="ECO:0000256" key="1">
    <source>
        <dbReference type="SAM" id="MobiDB-lite"/>
    </source>
</evidence>
<feature type="region of interest" description="Disordered" evidence="1">
    <location>
        <begin position="134"/>
        <end position="165"/>
    </location>
</feature>
<reference evidence="2 3" key="2">
    <citation type="submission" date="2019-09" db="EMBL/GenBank/DDBJ databases">
        <authorList>
            <person name="Jin C."/>
        </authorList>
    </citation>
    <scope>NUCLEOTIDE SEQUENCE [LARGE SCALE GENOMIC DNA]</scope>
    <source>
        <strain evidence="2 3">AN110305</strain>
    </source>
</reference>
<proteinExistence type="predicted"/>
<evidence type="ECO:0000313" key="3">
    <source>
        <dbReference type="Proteomes" id="UP000323454"/>
    </source>
</evidence>
<keyword evidence="3" id="KW-1185">Reference proteome</keyword>
<gene>
    <name evidence="2" type="ORF">F0L68_09240</name>
</gene>
<dbReference type="AlphaFoldDB" id="A0A5B2XLS3"/>
<organism evidence="2 3">
    <name type="scientific">Solihabitans fulvus</name>
    <dbReference type="NCBI Taxonomy" id="1892852"/>
    <lineage>
        <taxon>Bacteria</taxon>
        <taxon>Bacillati</taxon>
        <taxon>Actinomycetota</taxon>
        <taxon>Actinomycetes</taxon>
        <taxon>Pseudonocardiales</taxon>
        <taxon>Pseudonocardiaceae</taxon>
        <taxon>Solihabitans</taxon>
    </lineage>
</organism>
<protein>
    <submittedName>
        <fullName evidence="2">Uncharacterized protein</fullName>
    </submittedName>
</protein>
<dbReference type="RefSeq" id="WP_149849071.1">
    <property type="nucleotide sequence ID" value="NZ_VUOB01000014.1"/>
</dbReference>
<accession>A0A5B2XLS3</accession>